<feature type="domain" description="CarD-like/TRCF RNAP-interacting" evidence="1">
    <location>
        <begin position="1"/>
        <end position="115"/>
    </location>
</feature>
<organism evidence="2 4">
    <name type="scientific">Clostridium chromiireducens</name>
    <dbReference type="NCBI Taxonomy" id="225345"/>
    <lineage>
        <taxon>Bacteria</taxon>
        <taxon>Bacillati</taxon>
        <taxon>Bacillota</taxon>
        <taxon>Clostridia</taxon>
        <taxon>Eubacteriales</taxon>
        <taxon>Clostridiaceae</taxon>
        <taxon>Clostridium</taxon>
    </lineage>
</organism>
<dbReference type="PANTHER" id="PTHR38447:SF1">
    <property type="entry name" value="RNA POLYMERASE-BINDING TRANSCRIPTION FACTOR CARD"/>
    <property type="match status" value="1"/>
</dbReference>
<dbReference type="EMBL" id="QXDJ01000003">
    <property type="protein sequence ID" value="RII34453.1"/>
    <property type="molecule type" value="Genomic_DNA"/>
</dbReference>
<dbReference type="InterPro" id="IPR003711">
    <property type="entry name" value="CarD-like/TRCF_RID"/>
</dbReference>
<name>A0A1V4IDM7_9CLOT</name>
<dbReference type="OrthoDB" id="9786074at2"/>
<evidence type="ECO:0000313" key="4">
    <source>
        <dbReference type="Proteomes" id="UP000191056"/>
    </source>
</evidence>
<evidence type="ECO:0000313" key="3">
    <source>
        <dbReference type="EMBL" id="RII34453.1"/>
    </source>
</evidence>
<dbReference type="InterPro" id="IPR052531">
    <property type="entry name" value="CarD-like_regulator"/>
</dbReference>
<dbReference type="SMART" id="SM01058">
    <property type="entry name" value="CarD_TRCF"/>
    <property type="match status" value="1"/>
</dbReference>
<evidence type="ECO:0000259" key="1">
    <source>
        <dbReference type="SMART" id="SM01058"/>
    </source>
</evidence>
<protein>
    <submittedName>
        <fullName evidence="3">CarD family transcriptional regulator</fullName>
    </submittedName>
    <submittedName>
        <fullName evidence="2">RNA polymerase-binding transcription factor CarD</fullName>
    </submittedName>
</protein>
<gene>
    <name evidence="2" type="primary">carD_2</name>
    <name evidence="2" type="ORF">CLCHR_41190</name>
    <name evidence="3" type="ORF">D2A34_15045</name>
</gene>
<dbReference type="STRING" id="225345.CLCHR_41190"/>
<dbReference type="Gene3D" id="2.40.10.170">
    <property type="match status" value="1"/>
</dbReference>
<dbReference type="Pfam" id="PF21095">
    <property type="entry name" value="CarD_C"/>
    <property type="match status" value="1"/>
</dbReference>
<evidence type="ECO:0000313" key="5">
    <source>
        <dbReference type="Proteomes" id="UP000265930"/>
    </source>
</evidence>
<comment type="caution">
    <text evidence="2">The sequence shown here is derived from an EMBL/GenBank/DDBJ whole genome shotgun (WGS) entry which is preliminary data.</text>
</comment>
<dbReference type="RefSeq" id="WP_079441757.1">
    <property type="nucleotide sequence ID" value="NZ_JBLZIA010000004.1"/>
</dbReference>
<dbReference type="GO" id="GO:0009303">
    <property type="term" value="P:rRNA transcription"/>
    <property type="evidence" value="ECO:0007669"/>
    <property type="project" value="TreeGrafter"/>
</dbReference>
<proteinExistence type="predicted"/>
<reference evidence="3 5" key="2">
    <citation type="submission" date="2018-08" db="EMBL/GenBank/DDBJ databases">
        <title>Genome of Clostridium chromiireducens C1, DSM12136.</title>
        <authorList>
            <person name="Xing M."/>
            <person name="Wei Y."/>
            <person name="Ang E.L."/>
            <person name="Zhao H."/>
            <person name="Zhang Y."/>
        </authorList>
    </citation>
    <scope>NUCLEOTIDE SEQUENCE [LARGE SCALE GENOMIC DNA]</scope>
    <source>
        <strain evidence="3 5">C1</strain>
    </source>
</reference>
<sequence>MFNIGDVIVYPSQGVGVIDIIEEKEFKGEKQNYYTIQLNNSSMKLTLPFCRIESSNMRLISDSKTLDSSLKNIYKYTVEPGLLSKVNFKERKIINDSKLKSGTLENYLEIICNLTQLKMEHNLNSSEKQMLVNAKKIVIEEISQSKKVTNDEATTLLDVSMGFYN</sequence>
<dbReference type="Proteomes" id="UP000265930">
    <property type="component" value="Unassembled WGS sequence"/>
</dbReference>
<dbReference type="Proteomes" id="UP000191056">
    <property type="component" value="Unassembled WGS sequence"/>
</dbReference>
<dbReference type="EMBL" id="MZGT01000079">
    <property type="protein sequence ID" value="OPJ57990.1"/>
    <property type="molecule type" value="Genomic_DNA"/>
</dbReference>
<dbReference type="InterPro" id="IPR042215">
    <property type="entry name" value="CarD-like_C"/>
</dbReference>
<accession>A0A1V4IDM7</accession>
<dbReference type="Pfam" id="PF02559">
    <property type="entry name" value="CarD_TRCF_RID"/>
    <property type="match status" value="1"/>
</dbReference>
<dbReference type="SUPFAM" id="SSF141259">
    <property type="entry name" value="CarD-like"/>
    <property type="match status" value="1"/>
</dbReference>
<dbReference type="InterPro" id="IPR036101">
    <property type="entry name" value="CarD-like/TRCF_RID_sf"/>
</dbReference>
<keyword evidence="4" id="KW-1185">Reference proteome</keyword>
<dbReference type="Gene3D" id="1.20.58.1290">
    <property type="entry name" value="CarD-like, C-terminal domain"/>
    <property type="match status" value="1"/>
</dbReference>
<evidence type="ECO:0000313" key="2">
    <source>
        <dbReference type="EMBL" id="OPJ57990.1"/>
    </source>
</evidence>
<dbReference type="PANTHER" id="PTHR38447">
    <property type="entry name" value="TRANSCRIPTION FACTOR YDEB-RELATED"/>
    <property type="match status" value="1"/>
</dbReference>
<reference evidence="2 4" key="1">
    <citation type="submission" date="2017-03" db="EMBL/GenBank/DDBJ databases">
        <title>Genome sequence of Clostridium chromiireducens DSM 23318.</title>
        <authorList>
            <person name="Poehlein A."/>
            <person name="Daniel R."/>
        </authorList>
    </citation>
    <scope>NUCLEOTIDE SEQUENCE [LARGE SCALE GENOMIC DNA]</scope>
    <source>
        <strain evidence="2 4">DSM 23318</strain>
    </source>
</reference>
<dbReference type="InterPro" id="IPR048792">
    <property type="entry name" value="CarD_C"/>
</dbReference>
<dbReference type="AlphaFoldDB" id="A0A1V4IDM7"/>